<evidence type="ECO:0000313" key="1">
    <source>
        <dbReference type="EMBL" id="CAD1833901.1"/>
    </source>
</evidence>
<protein>
    <submittedName>
        <fullName evidence="1">Uncharacterized protein</fullName>
    </submittedName>
</protein>
<sequence>MLSSTFYVQYGCENSALRHLLFCAKTKVLKAHASKFGISQIKSFKFDDGDGQLNLSLDMSSAEGCVKMQLFSNSGVVTQKPSFMISLTELIASAFSGWEVEHRRVNIVVGIEDEDQLGKSKVAKPHELLEQLAPNLWVGRVIKRKAKKDPKGPRGVLELGGVCMHVKADKHIR</sequence>
<proteinExistence type="predicted"/>
<dbReference type="EMBL" id="LR862152">
    <property type="protein sequence ID" value="CAD1833901.1"/>
    <property type="molecule type" value="Genomic_DNA"/>
</dbReference>
<organism evidence="1">
    <name type="scientific">Ananas comosus var. bracteatus</name>
    <name type="common">red pineapple</name>
    <dbReference type="NCBI Taxonomy" id="296719"/>
    <lineage>
        <taxon>Eukaryota</taxon>
        <taxon>Viridiplantae</taxon>
        <taxon>Streptophyta</taxon>
        <taxon>Embryophyta</taxon>
        <taxon>Tracheophyta</taxon>
        <taxon>Spermatophyta</taxon>
        <taxon>Magnoliopsida</taxon>
        <taxon>Liliopsida</taxon>
        <taxon>Poales</taxon>
        <taxon>Bromeliaceae</taxon>
        <taxon>Bromelioideae</taxon>
        <taxon>Ananas</taxon>
    </lineage>
</organism>
<reference evidence="1" key="1">
    <citation type="submission" date="2020-07" db="EMBL/GenBank/DDBJ databases">
        <authorList>
            <person name="Lin J."/>
        </authorList>
    </citation>
    <scope>NUCLEOTIDE SEQUENCE</scope>
</reference>
<dbReference type="AlphaFoldDB" id="A0A6V7PSZ1"/>
<accession>A0A6V7PSZ1</accession>
<name>A0A6V7PSZ1_ANACO</name>
<gene>
    <name evidence="1" type="ORF">CB5_LOCUS17112</name>
</gene>